<keyword evidence="1" id="KW-0812">Transmembrane</keyword>
<feature type="transmembrane region" description="Helical" evidence="1">
    <location>
        <begin position="94"/>
        <end position="116"/>
    </location>
</feature>
<protein>
    <recommendedName>
        <fullName evidence="4">Beta-carotene 15,15'-monooxygenase</fullName>
    </recommendedName>
</protein>
<proteinExistence type="predicted"/>
<feature type="transmembrane region" description="Helical" evidence="1">
    <location>
        <begin position="41"/>
        <end position="62"/>
    </location>
</feature>
<feature type="transmembrane region" description="Helical" evidence="1">
    <location>
        <begin position="12"/>
        <end position="35"/>
    </location>
</feature>
<organism evidence="2 3">
    <name type="scientific">Paenibacillus herberti</name>
    <dbReference type="NCBI Taxonomy" id="1619309"/>
    <lineage>
        <taxon>Bacteria</taxon>
        <taxon>Bacillati</taxon>
        <taxon>Bacillota</taxon>
        <taxon>Bacilli</taxon>
        <taxon>Bacillales</taxon>
        <taxon>Paenibacillaceae</taxon>
        <taxon>Paenibacillus</taxon>
    </lineage>
</organism>
<dbReference type="AlphaFoldDB" id="A0A229NZS3"/>
<keyword evidence="1" id="KW-1133">Transmembrane helix</keyword>
<evidence type="ECO:0000313" key="3">
    <source>
        <dbReference type="Proteomes" id="UP000215145"/>
    </source>
</evidence>
<dbReference type="OrthoDB" id="875405at2"/>
<dbReference type="Proteomes" id="UP000215145">
    <property type="component" value="Unassembled WGS sequence"/>
</dbReference>
<evidence type="ECO:0000256" key="1">
    <source>
        <dbReference type="SAM" id="Phobius"/>
    </source>
</evidence>
<comment type="caution">
    <text evidence="2">The sequence shown here is derived from an EMBL/GenBank/DDBJ whole genome shotgun (WGS) entry which is preliminary data.</text>
</comment>
<evidence type="ECO:0008006" key="4">
    <source>
        <dbReference type="Google" id="ProtNLM"/>
    </source>
</evidence>
<feature type="transmembrane region" description="Helical" evidence="1">
    <location>
        <begin position="69"/>
        <end position="88"/>
    </location>
</feature>
<feature type="transmembrane region" description="Helical" evidence="1">
    <location>
        <begin position="221"/>
        <end position="239"/>
    </location>
</feature>
<dbReference type="RefSeq" id="WP_089522153.1">
    <property type="nucleotide sequence ID" value="NZ_NMUQ01000001.1"/>
</dbReference>
<keyword evidence="1" id="KW-0472">Membrane</keyword>
<reference evidence="2 3" key="1">
    <citation type="submission" date="2017-07" db="EMBL/GenBank/DDBJ databases">
        <title>Paenibacillus herberti R33 genome sequencing and assembly.</title>
        <authorList>
            <person name="Su W."/>
        </authorList>
    </citation>
    <scope>NUCLEOTIDE SEQUENCE [LARGE SCALE GENOMIC DNA]</scope>
    <source>
        <strain evidence="2 3">R33</strain>
    </source>
</reference>
<keyword evidence="3" id="KW-1185">Reference proteome</keyword>
<gene>
    <name evidence="2" type="ORF">CGZ75_00550</name>
</gene>
<dbReference type="EMBL" id="NMUQ01000001">
    <property type="protein sequence ID" value="OXM15271.1"/>
    <property type="molecule type" value="Genomic_DNA"/>
</dbReference>
<feature type="transmembrane region" description="Helical" evidence="1">
    <location>
        <begin position="194"/>
        <end position="215"/>
    </location>
</feature>
<sequence>MPRNSWPRFSPKITLLLLASAIILFDLILIQSSLYEPNRSALSTAITLDFMLVLPLLLVLLGKRPLRRSITMSIPMILLGYIAVYLMLPPSDRTGIAPIGKIIIPLELALLTLQAYRFGRILLRARHVGREGNSGSPLDSIRQDIQSAFGTTFVSAMLTHELSVFYSLVFSWTKASPTPLDPTAFSTHRHSGRLVLVLIFSKLLLLEGVALHFLLHQFSPILAWITSLSNLYLILLMVADYRAMRLYPIQVAQQELRIQYGLQLVGRIKPDELLSVSHISNLELSPEEKRSAFVPSGTDSNVMLILTQKIPITGMFGRILHLDRICLHVDEPDAFITTCRSELQLDSTAH</sequence>
<name>A0A229NZS3_9BACL</name>
<evidence type="ECO:0000313" key="2">
    <source>
        <dbReference type="EMBL" id="OXM15271.1"/>
    </source>
</evidence>
<accession>A0A229NZS3</accession>